<protein>
    <submittedName>
        <fullName evidence="2">DUF2752 domain-containing protein</fullName>
    </submittedName>
</protein>
<feature type="transmembrane region" description="Helical" evidence="1">
    <location>
        <begin position="117"/>
        <end position="135"/>
    </location>
</feature>
<keyword evidence="1" id="KW-0472">Membrane</keyword>
<keyword evidence="1" id="KW-0812">Transmembrane</keyword>
<dbReference type="EMBL" id="BAABCQ010000086">
    <property type="protein sequence ID" value="GAA3990131.1"/>
    <property type="molecule type" value="Genomic_DNA"/>
</dbReference>
<dbReference type="Proteomes" id="UP001500034">
    <property type="component" value="Unassembled WGS sequence"/>
</dbReference>
<dbReference type="RefSeq" id="WP_345594445.1">
    <property type="nucleotide sequence ID" value="NZ_BAABCQ010000086.1"/>
</dbReference>
<sequence length="139" mass="15008">MADAAPPAPPAGRRLPWHPAAAPLAVLVAGTAGAGYLWFTDPHEAGHLLPQCPFRFVTGLLCPACGGTRMTYDLMHGHFTAAWLDNRALLLAAPFALALWGRWTVEGLRGRSWRPRIAPWAQVLILVAAVAWTVARNLV</sequence>
<dbReference type="InterPro" id="IPR021215">
    <property type="entry name" value="DUF2752"/>
</dbReference>
<reference evidence="3" key="1">
    <citation type="journal article" date="2019" name="Int. J. Syst. Evol. Microbiol.">
        <title>The Global Catalogue of Microorganisms (GCM) 10K type strain sequencing project: providing services to taxonomists for standard genome sequencing and annotation.</title>
        <authorList>
            <consortium name="The Broad Institute Genomics Platform"/>
            <consortium name="The Broad Institute Genome Sequencing Center for Infectious Disease"/>
            <person name="Wu L."/>
            <person name="Ma J."/>
        </authorList>
    </citation>
    <scope>NUCLEOTIDE SEQUENCE [LARGE SCALE GENOMIC DNA]</scope>
    <source>
        <strain evidence="3">JCM 17027</strain>
    </source>
</reference>
<accession>A0ABP7QYV0</accession>
<proteinExistence type="predicted"/>
<evidence type="ECO:0000313" key="2">
    <source>
        <dbReference type="EMBL" id="GAA3990131.1"/>
    </source>
</evidence>
<feature type="transmembrane region" description="Helical" evidence="1">
    <location>
        <begin position="20"/>
        <end position="39"/>
    </location>
</feature>
<name>A0ABP7QYV0_9ACTN</name>
<organism evidence="2 3">
    <name type="scientific">Streptomyces marokkonensis</name>
    <dbReference type="NCBI Taxonomy" id="324855"/>
    <lineage>
        <taxon>Bacteria</taxon>
        <taxon>Bacillati</taxon>
        <taxon>Actinomycetota</taxon>
        <taxon>Actinomycetes</taxon>
        <taxon>Kitasatosporales</taxon>
        <taxon>Streptomycetaceae</taxon>
        <taxon>Streptomyces</taxon>
    </lineage>
</organism>
<evidence type="ECO:0000313" key="3">
    <source>
        <dbReference type="Proteomes" id="UP001500034"/>
    </source>
</evidence>
<dbReference type="Pfam" id="PF10825">
    <property type="entry name" value="DUF2752"/>
    <property type="match status" value="1"/>
</dbReference>
<keyword evidence="1" id="KW-1133">Transmembrane helix</keyword>
<gene>
    <name evidence="2" type="ORF">GCM10022384_42620</name>
</gene>
<comment type="caution">
    <text evidence="2">The sequence shown here is derived from an EMBL/GenBank/DDBJ whole genome shotgun (WGS) entry which is preliminary data.</text>
</comment>
<evidence type="ECO:0000256" key="1">
    <source>
        <dbReference type="SAM" id="Phobius"/>
    </source>
</evidence>
<feature type="transmembrane region" description="Helical" evidence="1">
    <location>
        <begin position="88"/>
        <end position="105"/>
    </location>
</feature>
<keyword evidence="3" id="KW-1185">Reference proteome</keyword>